<dbReference type="InterPro" id="IPR050491">
    <property type="entry name" value="AmpC-like"/>
</dbReference>
<dbReference type="PANTHER" id="PTHR46825">
    <property type="entry name" value="D-ALANYL-D-ALANINE-CARBOXYPEPTIDASE/ENDOPEPTIDASE AMPH"/>
    <property type="match status" value="1"/>
</dbReference>
<organism evidence="5 6">
    <name type="scientific">Paenibacillus lautus</name>
    <name type="common">Bacillus lautus</name>
    <dbReference type="NCBI Taxonomy" id="1401"/>
    <lineage>
        <taxon>Bacteria</taxon>
        <taxon>Bacillati</taxon>
        <taxon>Bacillota</taxon>
        <taxon>Bacilli</taxon>
        <taxon>Bacillales</taxon>
        <taxon>Paenibacillaceae</taxon>
        <taxon>Paenibacillus</taxon>
    </lineage>
</organism>
<evidence type="ECO:0000313" key="6">
    <source>
        <dbReference type="Proteomes" id="UP000187074"/>
    </source>
</evidence>
<proteinExistence type="predicted"/>
<dbReference type="GO" id="GO:0016787">
    <property type="term" value="F:hydrolase activity"/>
    <property type="evidence" value="ECO:0007669"/>
    <property type="project" value="UniProtKB-KW"/>
</dbReference>
<gene>
    <name evidence="5" type="ORF">BK123_32035</name>
</gene>
<dbReference type="EMBL" id="MRTF01000018">
    <property type="protein sequence ID" value="OME87079.1"/>
    <property type="molecule type" value="Genomic_DNA"/>
</dbReference>
<dbReference type="STRING" id="1401.BK123_32035"/>
<evidence type="ECO:0000259" key="4">
    <source>
        <dbReference type="Pfam" id="PF00144"/>
    </source>
</evidence>
<evidence type="ECO:0000256" key="3">
    <source>
        <dbReference type="SAM" id="SignalP"/>
    </source>
</evidence>
<evidence type="ECO:0000313" key="5">
    <source>
        <dbReference type="EMBL" id="OME87079.1"/>
    </source>
</evidence>
<dbReference type="SUPFAM" id="SSF56601">
    <property type="entry name" value="beta-lactamase/transpeptidase-like"/>
    <property type="match status" value="1"/>
</dbReference>
<dbReference type="Pfam" id="PF00144">
    <property type="entry name" value="Beta-lactamase"/>
    <property type="match status" value="1"/>
</dbReference>
<dbReference type="AlphaFoldDB" id="A0A1R1AND2"/>
<dbReference type="GO" id="GO:0016020">
    <property type="term" value="C:membrane"/>
    <property type="evidence" value="ECO:0007669"/>
    <property type="project" value="UniProtKB-SubCell"/>
</dbReference>
<comment type="caution">
    <text evidence="5">The sequence shown here is derived from an EMBL/GenBank/DDBJ whole genome shotgun (WGS) entry which is preliminary data.</text>
</comment>
<dbReference type="Proteomes" id="UP000187074">
    <property type="component" value="Unassembled WGS sequence"/>
</dbReference>
<dbReference type="InterPro" id="IPR012338">
    <property type="entry name" value="Beta-lactam/transpept-like"/>
</dbReference>
<dbReference type="OrthoDB" id="9797709at2"/>
<dbReference type="Gene3D" id="3.40.710.10">
    <property type="entry name" value="DD-peptidase/beta-lactamase superfamily"/>
    <property type="match status" value="1"/>
</dbReference>
<feature type="domain" description="Beta-lactamase-related" evidence="4">
    <location>
        <begin position="57"/>
        <end position="377"/>
    </location>
</feature>
<keyword evidence="3" id="KW-0732">Signal</keyword>
<comment type="subcellular location">
    <subcellularLocation>
        <location evidence="1">Membrane</location>
    </subcellularLocation>
</comment>
<reference evidence="5 6" key="1">
    <citation type="submission" date="2016-11" db="EMBL/GenBank/DDBJ databases">
        <title>Paenibacillus species isolates.</title>
        <authorList>
            <person name="Beno S.M."/>
        </authorList>
    </citation>
    <scope>NUCLEOTIDE SEQUENCE [LARGE SCALE GENOMIC DNA]</scope>
    <source>
        <strain evidence="5 6">FSL F4-0100</strain>
    </source>
</reference>
<dbReference type="InterPro" id="IPR001466">
    <property type="entry name" value="Beta-lactam-related"/>
</dbReference>
<keyword evidence="2" id="KW-0472">Membrane</keyword>
<dbReference type="RefSeq" id="WP_076326348.1">
    <property type="nucleotide sequence ID" value="NZ_MRTF01000018.1"/>
</dbReference>
<keyword evidence="5" id="KW-0378">Hydrolase</keyword>
<evidence type="ECO:0000256" key="1">
    <source>
        <dbReference type="ARBA" id="ARBA00004370"/>
    </source>
</evidence>
<accession>A0A1R1AND2</accession>
<sequence length="686" mass="75199">MKKRQSWVLSTILALTMILPIPTGVMAANVAPEVTDSQELAKIAAEKAELLIESTETFSVQYALIDKGEITVSGQMGKNNMPLTEDTLYGIASVSKVFGAAAVMKLVDEGKIDLDTPVVEYIDDFKMKDERYKRITPRMLLNHSSGLRGAESTSDSLFEDYDTYNHDTFLNALSDQTLKADPGAFSVYSNSGFSLAEILVERVSGMSFTAFIHQSFTEPLQIHHTKTPQDDLKGSKIAGLYAPGYPNQLPNAFVNVIASGGIHSTAEDMVRFSQIFMGQANNILSDKSVRAMEQEEYKKGIWPEDADDNSSSYGLGWDSVKLYPFNDYGIKGLAKGGDLSVYAASLVVLPEKKMAAAVLTSGGNSGTNQLLASELLLQALKEKGEIKSFKPDKSFAKPVKARVPQAVMKQAGYYASSDSQFRVEISEDGELSIPADNGTKYLYTSDGSFINKYGTSKINFVTEKNGRTYLWKRSYESLPGLGQLATSEYVAEKLEDNVLPKEVVEAWAKREGMEYYLVNEKFNSETYFFGKPSIQISLVDGMPGYWQDKKITGPNTATSQIQIPGLAGRDTLEAQFYKENGIEYLKLNGSLLVSEAYVIPISLGNYSKVTVPANGHAQWFTIPAEAVGRTLTVDLPKKGSFTVYDEEGEYPLNYSIVSGNNKVTLPEGGTIVFSGTPGSEFTITMK</sequence>
<feature type="chain" id="PRO_5012683789" evidence="3">
    <location>
        <begin position="28"/>
        <end position="686"/>
    </location>
</feature>
<protein>
    <submittedName>
        <fullName evidence="5">Serine hydrolase</fullName>
    </submittedName>
</protein>
<dbReference type="PANTHER" id="PTHR46825:SF11">
    <property type="entry name" value="PENICILLIN-BINDING PROTEIN 4"/>
    <property type="match status" value="1"/>
</dbReference>
<feature type="signal peptide" evidence="3">
    <location>
        <begin position="1"/>
        <end position="27"/>
    </location>
</feature>
<name>A0A1R1AND2_PAELA</name>
<evidence type="ECO:0000256" key="2">
    <source>
        <dbReference type="ARBA" id="ARBA00023136"/>
    </source>
</evidence>